<proteinExistence type="inferred from homology"/>
<dbReference type="GO" id="GO:0000025">
    <property type="term" value="P:maltose catabolic process"/>
    <property type="evidence" value="ECO:0007669"/>
    <property type="project" value="TreeGrafter"/>
</dbReference>
<accession>A0A3D8SPI4</accession>
<gene>
    <name evidence="4" type="ORF">BP6252_00262</name>
</gene>
<dbReference type="InterPro" id="IPR006047">
    <property type="entry name" value="GH13_cat_dom"/>
</dbReference>
<feature type="domain" description="Glycosyl hydrolase family 13 catalytic" evidence="3">
    <location>
        <begin position="29"/>
        <end position="451"/>
    </location>
</feature>
<dbReference type="SMART" id="SM00642">
    <property type="entry name" value="Aamy"/>
    <property type="match status" value="1"/>
</dbReference>
<dbReference type="GO" id="GO:0004575">
    <property type="term" value="F:sucrose alpha-glucosidase activity"/>
    <property type="evidence" value="ECO:0007669"/>
    <property type="project" value="TreeGrafter"/>
</dbReference>
<dbReference type="Pfam" id="PF00128">
    <property type="entry name" value="Alpha-amylase"/>
    <property type="match status" value="1"/>
</dbReference>
<dbReference type="GO" id="GO:0004574">
    <property type="term" value="F:oligo-1,6-glucosidase activity"/>
    <property type="evidence" value="ECO:0007669"/>
    <property type="project" value="TreeGrafter"/>
</dbReference>
<dbReference type="AlphaFoldDB" id="A0A3D8SPI4"/>
<dbReference type="SUPFAM" id="SSF51445">
    <property type="entry name" value="(Trans)glycosidases"/>
    <property type="match status" value="1"/>
</dbReference>
<dbReference type="Proteomes" id="UP000256645">
    <property type="component" value="Unassembled WGS sequence"/>
</dbReference>
<dbReference type="CDD" id="cd11333">
    <property type="entry name" value="AmyAc_SI_OligoGlu_DGase"/>
    <property type="match status" value="1"/>
</dbReference>
<reference evidence="4 5" key="1">
    <citation type="journal article" date="2018" name="IMA Fungus">
        <title>IMA Genome-F 9: Draft genome sequence of Annulohypoxylon stygium, Aspergillus mulundensis, Berkeleyomyces basicola (syn. Thielaviopsis basicola), Ceratocystis smalleyi, two Cercospora beticola strains, Coleophoma cylindrospora, Fusarium fracticaudum, Phialophora cf. hyalina, and Morchella septimelata.</title>
        <authorList>
            <person name="Wingfield B.D."/>
            <person name="Bills G.F."/>
            <person name="Dong Y."/>
            <person name="Huang W."/>
            <person name="Nel W.J."/>
            <person name="Swalarsk-Parry B.S."/>
            <person name="Vaghefi N."/>
            <person name="Wilken P.M."/>
            <person name="An Z."/>
            <person name="de Beer Z.W."/>
            <person name="De Vos L."/>
            <person name="Chen L."/>
            <person name="Duong T.A."/>
            <person name="Gao Y."/>
            <person name="Hammerbacher A."/>
            <person name="Kikkert J.R."/>
            <person name="Li Y."/>
            <person name="Li H."/>
            <person name="Li K."/>
            <person name="Li Q."/>
            <person name="Liu X."/>
            <person name="Ma X."/>
            <person name="Naidoo K."/>
            <person name="Pethybridge S.J."/>
            <person name="Sun J."/>
            <person name="Steenkamp E.T."/>
            <person name="van der Nest M.A."/>
            <person name="van Wyk S."/>
            <person name="Wingfield M.J."/>
            <person name="Xiong C."/>
            <person name="Yue Q."/>
            <person name="Zhang X."/>
        </authorList>
    </citation>
    <scope>NUCLEOTIDE SEQUENCE [LARGE SCALE GENOMIC DNA]</scope>
    <source>
        <strain evidence="4 5">BP6252</strain>
    </source>
</reference>
<dbReference type="Gene3D" id="3.90.400.10">
    <property type="entry name" value="Oligo-1,6-glucosidase, Domain 2"/>
    <property type="match status" value="1"/>
</dbReference>
<evidence type="ECO:0000259" key="3">
    <source>
        <dbReference type="SMART" id="SM00642"/>
    </source>
</evidence>
<evidence type="ECO:0000256" key="2">
    <source>
        <dbReference type="ARBA" id="ARBA00026248"/>
    </source>
</evidence>
<comment type="caution">
    <text evidence="4">The sequence shown here is derived from an EMBL/GenBank/DDBJ whole genome shotgun (WGS) entry which is preliminary data.</text>
</comment>
<name>A0A3D8SPI4_9HELO</name>
<dbReference type="InterPro" id="IPR013780">
    <property type="entry name" value="Glyco_hydro_b"/>
</dbReference>
<dbReference type="PANTHER" id="PTHR10357">
    <property type="entry name" value="ALPHA-AMYLASE FAMILY MEMBER"/>
    <property type="match status" value="1"/>
</dbReference>
<dbReference type="GO" id="GO:0005987">
    <property type="term" value="P:sucrose catabolic process"/>
    <property type="evidence" value="ECO:0007669"/>
    <property type="project" value="TreeGrafter"/>
</dbReference>
<dbReference type="GO" id="GO:0033934">
    <property type="term" value="F:glucan 1,4-alpha-maltotriohydrolase activity"/>
    <property type="evidence" value="ECO:0007669"/>
    <property type="project" value="TreeGrafter"/>
</dbReference>
<sequence>MSPHVTNQHSTEIMTPQHRAWWKECSVYQIYPSSYKDSNDDGIGDLAGITSKVDYMHKLGVDCVWLSPILKSPQVDMGYDISDYRVIDERYGSLEHVDKLINELKARGMKLLMDLVVNHTSDQHEWFKQSRSSKDSPYRDWYVWRPAKYDKDGNRHPPNNWAAAFQGSVWEWDEPTQEYYLHIFAVEQPDLNWENPKVVEAVHAIVRFWLDRGADGFRMDVINFISKDQAFPDAPVVDPDSPWQPGEQFFSAGPRLHEFLGGLGSILKEYNAFSVGEMPCVSDPKEVIKSVGHDRGELNMIFQFQHVDIDHAEGADGRFSLQTPKWSLSTLRNIFETMQKFMYANNGWNALYLENHDQPRSVNRFACGCPKHRAQSSKMLATFLGCQAGTVFVYQGQELGMTNVPVEWGIEEYKDLNTLNHWAVLNQRTKDPKILKEKLAEYQKKSRDNARTPMQWDTSPHAGFTSSSVQPWMNANTNFNVVNAASQVDDPASPFTYWSSMLATRKKYKDIFVYGDFNTVDETNEDIFAYTRTSEKGETMLVLCNFSPSKVQWKSDLSEAKDVLLSTNGRTLKDVEGIFELDEYEAIALLL</sequence>
<dbReference type="SUPFAM" id="SSF51011">
    <property type="entry name" value="Glycosyl hydrolase domain"/>
    <property type="match status" value="1"/>
</dbReference>
<dbReference type="Gene3D" id="2.60.40.1180">
    <property type="entry name" value="Golgi alpha-mannosidase II"/>
    <property type="match status" value="1"/>
</dbReference>
<protein>
    <submittedName>
        <fullName evidence="4">Alpha-glucosidase-1</fullName>
    </submittedName>
</protein>
<comment type="similarity">
    <text evidence="1">Belongs to the glycosyl hydrolase 13 family.</text>
</comment>
<keyword evidence="2" id="KW-0462">Maltose metabolism</keyword>
<dbReference type="GO" id="GO:0004556">
    <property type="term" value="F:alpha-amylase activity"/>
    <property type="evidence" value="ECO:0007669"/>
    <property type="project" value="TreeGrafter"/>
</dbReference>
<dbReference type="PANTHER" id="PTHR10357:SF232">
    <property type="entry name" value="GLYCOSYL HYDROLASE FAMILY 13 CATALYTIC DOMAIN-CONTAINING PROTEIN"/>
    <property type="match status" value="1"/>
</dbReference>
<dbReference type="FunFam" id="3.20.20.80:FF:000087">
    <property type="entry name" value="Oligo-1,6-glucosidase IMA1"/>
    <property type="match status" value="1"/>
</dbReference>
<organism evidence="4 5">
    <name type="scientific">Coleophoma cylindrospora</name>
    <dbReference type="NCBI Taxonomy" id="1849047"/>
    <lineage>
        <taxon>Eukaryota</taxon>
        <taxon>Fungi</taxon>
        <taxon>Dikarya</taxon>
        <taxon>Ascomycota</taxon>
        <taxon>Pezizomycotina</taxon>
        <taxon>Leotiomycetes</taxon>
        <taxon>Helotiales</taxon>
        <taxon>Dermateaceae</taxon>
        <taxon>Coleophoma</taxon>
    </lineage>
</organism>
<dbReference type="OrthoDB" id="1740265at2759"/>
<dbReference type="FunFam" id="3.90.400.10:FF:000003">
    <property type="entry name" value="Probable alpha-glucosidase (Maltase)"/>
    <property type="match status" value="1"/>
</dbReference>
<dbReference type="InterPro" id="IPR045857">
    <property type="entry name" value="O16G_dom_2"/>
</dbReference>
<dbReference type="STRING" id="1849047.A0A3D8SPI4"/>
<keyword evidence="5" id="KW-1185">Reference proteome</keyword>
<dbReference type="Gene3D" id="3.20.20.80">
    <property type="entry name" value="Glycosidases"/>
    <property type="match status" value="1"/>
</dbReference>
<dbReference type="EMBL" id="PDLM01000001">
    <property type="protein sequence ID" value="RDW88230.1"/>
    <property type="molecule type" value="Genomic_DNA"/>
</dbReference>
<dbReference type="InterPro" id="IPR017853">
    <property type="entry name" value="GH"/>
</dbReference>
<evidence type="ECO:0000313" key="4">
    <source>
        <dbReference type="EMBL" id="RDW88230.1"/>
    </source>
</evidence>
<evidence type="ECO:0000313" key="5">
    <source>
        <dbReference type="Proteomes" id="UP000256645"/>
    </source>
</evidence>
<evidence type="ECO:0000256" key="1">
    <source>
        <dbReference type="ARBA" id="ARBA00008061"/>
    </source>
</evidence>